<dbReference type="PANTHER" id="PTHR13707">
    <property type="entry name" value="KETOACID-COENZYME A TRANSFERASE"/>
    <property type="match status" value="1"/>
</dbReference>
<keyword evidence="1 2" id="KW-0808">Transferase</keyword>
<dbReference type="SMART" id="SM00882">
    <property type="entry name" value="CoA_trans"/>
    <property type="match status" value="1"/>
</dbReference>
<organism evidence="2 3">
    <name type="scientific">Leucobacter exalbidus</name>
    <dbReference type="NCBI Taxonomy" id="662960"/>
    <lineage>
        <taxon>Bacteria</taxon>
        <taxon>Bacillati</taxon>
        <taxon>Actinomycetota</taxon>
        <taxon>Actinomycetes</taxon>
        <taxon>Micrococcales</taxon>
        <taxon>Microbacteriaceae</taxon>
        <taxon>Leucobacter</taxon>
    </lineage>
</organism>
<dbReference type="Gene3D" id="3.30.30.40">
    <property type="match status" value="1"/>
</dbReference>
<evidence type="ECO:0000313" key="3">
    <source>
        <dbReference type="Proteomes" id="UP000675163"/>
    </source>
</evidence>
<dbReference type="Gene3D" id="3.40.1080.10">
    <property type="entry name" value="Glutaconate Coenzyme A-transferase"/>
    <property type="match status" value="1"/>
</dbReference>
<protein>
    <submittedName>
        <fullName evidence="2">Glutaconate CoA-transferase subunit A</fullName>
        <ecNumber evidence="2">2.8.3.12</ecNumber>
    </submittedName>
</protein>
<dbReference type="RefSeq" id="WP_209704944.1">
    <property type="nucleotide sequence ID" value="NZ_JAFIDA010000001.1"/>
</dbReference>
<dbReference type="Proteomes" id="UP000675163">
    <property type="component" value="Unassembled WGS sequence"/>
</dbReference>
<dbReference type="AlphaFoldDB" id="A0A940PSH5"/>
<dbReference type="PANTHER" id="PTHR13707:SF60">
    <property type="entry name" value="ACETATE COA-TRANSFERASE SUBUNIT ALPHA"/>
    <property type="match status" value="1"/>
</dbReference>
<accession>A0A940PSH5</accession>
<dbReference type="InterPro" id="IPR004165">
    <property type="entry name" value="CoA_trans_fam_I"/>
</dbReference>
<dbReference type="SUPFAM" id="SSF100950">
    <property type="entry name" value="NagB/RpiA/CoA transferase-like"/>
    <property type="match status" value="1"/>
</dbReference>
<dbReference type="Pfam" id="PF01144">
    <property type="entry name" value="CoA_trans"/>
    <property type="match status" value="1"/>
</dbReference>
<dbReference type="GO" id="GO:0018730">
    <property type="term" value="F:glutaconate CoA-transferase activity"/>
    <property type="evidence" value="ECO:0007669"/>
    <property type="project" value="UniProtKB-EC"/>
</dbReference>
<name>A0A940PSH5_9MICO</name>
<keyword evidence="3" id="KW-1185">Reference proteome</keyword>
<reference evidence="2" key="1">
    <citation type="submission" date="2021-02" db="EMBL/GenBank/DDBJ databases">
        <title>Sequencing the genomes of 1000 actinobacteria strains.</title>
        <authorList>
            <person name="Klenk H.-P."/>
        </authorList>
    </citation>
    <scope>NUCLEOTIDE SEQUENCE</scope>
    <source>
        <strain evidence="2">DSM 22850</strain>
    </source>
</reference>
<gene>
    <name evidence="2" type="ORF">JOF28_001195</name>
</gene>
<dbReference type="EC" id="2.8.3.12" evidence="2"/>
<evidence type="ECO:0000256" key="1">
    <source>
        <dbReference type="ARBA" id="ARBA00022679"/>
    </source>
</evidence>
<dbReference type="EMBL" id="JAFIDA010000001">
    <property type="protein sequence ID" value="MBP1325963.1"/>
    <property type="molecule type" value="Genomic_DNA"/>
</dbReference>
<evidence type="ECO:0000313" key="2">
    <source>
        <dbReference type="EMBL" id="MBP1325963.1"/>
    </source>
</evidence>
<proteinExistence type="predicted"/>
<comment type="caution">
    <text evidence="2">The sequence shown here is derived from an EMBL/GenBank/DDBJ whole genome shotgun (WGS) entry which is preliminary data.</text>
</comment>
<sequence>MKQLTLDGVVSQLSDGMTIGIGGWGSRRKPMALLSAVVRSGVRDLTVVSFGGPDVGVLCATGQATKVVHAFVSLDTIAVDPHFAAAREQQRVDTEELDEAMLVAGLRAAGRNLPFEATRAGLDSDAVTRNPRLRTITSPYDDGDVLLAMPAIHLDLALLHLHRADARGNAQLLGLSPYFDDLLARAAKRVIVSAEEIVPTAELTRDKPVQSLLLNRTEVTYVVEAPGGAGFTSCEPSYPRDEARQRDYVAAATSPEAFNTWQRTNWHEAGARS</sequence>
<dbReference type="InterPro" id="IPR037171">
    <property type="entry name" value="NagB/RpiA_transferase-like"/>
</dbReference>